<protein>
    <submittedName>
        <fullName evidence="1">Uncharacterized protein</fullName>
    </submittedName>
</protein>
<evidence type="ECO:0000313" key="1">
    <source>
        <dbReference type="EMBL" id="PST83133.1"/>
    </source>
</evidence>
<name>A0A2T3HL48_9SPHI</name>
<dbReference type="EMBL" id="PYLS01000005">
    <property type="protein sequence ID" value="PST83133.1"/>
    <property type="molecule type" value="Genomic_DNA"/>
</dbReference>
<dbReference type="Proteomes" id="UP000240912">
    <property type="component" value="Unassembled WGS sequence"/>
</dbReference>
<accession>A0A2T3HL48</accession>
<dbReference type="AlphaFoldDB" id="A0A2T3HL48"/>
<organism evidence="1 2">
    <name type="scientific">Pedobacter yulinensis</name>
    <dbReference type="NCBI Taxonomy" id="2126353"/>
    <lineage>
        <taxon>Bacteria</taxon>
        <taxon>Pseudomonadati</taxon>
        <taxon>Bacteroidota</taxon>
        <taxon>Sphingobacteriia</taxon>
        <taxon>Sphingobacteriales</taxon>
        <taxon>Sphingobacteriaceae</taxon>
        <taxon>Pedobacter</taxon>
    </lineage>
</organism>
<evidence type="ECO:0000313" key="2">
    <source>
        <dbReference type="Proteomes" id="UP000240912"/>
    </source>
</evidence>
<proteinExistence type="predicted"/>
<dbReference type="OrthoDB" id="1117222at2"/>
<gene>
    <name evidence="1" type="ORF">C7T94_11045</name>
</gene>
<keyword evidence="2" id="KW-1185">Reference proteome</keyword>
<reference evidence="1 2" key="1">
    <citation type="submission" date="2018-03" db="EMBL/GenBank/DDBJ databases">
        <authorList>
            <person name="Keele B.F."/>
        </authorList>
    </citation>
    <scope>NUCLEOTIDE SEQUENCE [LARGE SCALE GENOMIC DNA]</scope>
    <source>
        <strain evidence="1 2">YL28-9</strain>
    </source>
</reference>
<comment type="caution">
    <text evidence="1">The sequence shown here is derived from an EMBL/GenBank/DDBJ whole genome shotgun (WGS) entry which is preliminary data.</text>
</comment>
<sequence length="71" mass="7991">MDAGMEALWQRENAALQQKRQPIRTKIGDIRTPANSIKTDHELGLALLQTGNLDARLLVRDIKRLDLENVG</sequence>